<dbReference type="InterPro" id="IPR051012">
    <property type="entry name" value="CellSynth/LPSAsmb/PSIAsmb"/>
</dbReference>
<evidence type="ECO:0000256" key="1">
    <source>
        <dbReference type="ARBA" id="ARBA00022737"/>
    </source>
</evidence>
<dbReference type="PROSITE" id="PS50005">
    <property type="entry name" value="TPR"/>
    <property type="match status" value="2"/>
</dbReference>
<sequence>MARMSLQTAFDQVRQWLETNDLDRAIGMAHHILETYPHCLEAHQMLGEAHLANRQYEEACMHFEHALQFDPEHIPALVGLGMTCERLGQLERAISAFERALEIKPDLPELRSQLLRLYTDAWGSEYAHLRLSRAGLARLYAKGHMLPQAISEFRQVVADQPDRLDSRVALAEVLWRDEQEEEAADVCRDILAKHPHVLKANLILGYIELAAGNPSGEQFWKAAAAIDPYQGMARVLFESLPPVTIEEPTLPEWDEAEWFHRQVTAPAEQLAATRSMEATTPTAVVAPPSPPAPLPAYADSDDFLASLLAIDAAPPIVSHPTEEAEVGISSDTRPFTLEELGLSEAELAGLGAPEEAPSESSESERSMPVKPVVSEEPPDLAAMQPFSLDELGLSPDEIAALDSASASAAADQPPPDLAAMQPFSLEELGLSPDEIAALDSASASAAADEPPPDLAAMQPFSLEELGLSPDEIAALDSASASAATDEPPPDLAAMQPFSLEELGLSPDEIAALDSASASAATDEPPPDLAAMQPFSLEELGLSPDEIASLSGETIITTPEPSQLDDFDFDTQPFSLDDIDFEGSGRIPAAGRDTGSGAGDVPPDLQPFSIEELEIGSMSGPADLGELPPSLQPFSLEEPPAPQRPRMAGLTPEEAAETPIEEEDTFLPRGFSWQQPSQRTEPSFFQSTLAASTPDTGTIFSKLQKQRESAPLPRAEEPPAPPIAPDEHLGLFSLDDVPLRDDESLESGALSSTVAPHIEAQWQSLVPPAHAERPTDTAHISTPPGDSGQTQAISLEETESIESAIASGVIQPFSFVDLGLTEEEIAALGLSTTPDMPGAQEEIPETPAEIGAAAQEEPPAVAASPVEPPVTPPDREQAPPPLEEVESIEAALSSGQIQPFSFTDLGLSEEEIAALGLGDLEGFAQPSVSFEPETLEEPSDIEMFEAPPKPEPSAELSTGAGVSPAPETTAEPVVEEALGIEELQPFSLDDLGLSEEELAEFDLSSLEDEEGAHDEGRLGITEEELAALGTGGDLAWAPEPAPVSEPSATAFAPIESAPEVSSGDEVVDRLIQIGHERGYVDIADIIAAVKDPEAEAARIDEIGRMLHAARIEIRDGDEVIDLDAEYADEEAPLMPEGATPAANAAEEEDLMRPFSLEELGLSDDEIAMLAAAAASRGEETPSTPAEETPLPPFSLEEAGAADDEIAIIAAASSGEEAPPAAAEEPSLTPFSLEELGLSEDEIALLNETAASLEAPPPPAASIEAETTAWFDLEPVVADAEAAASPESSAPDMEEAQPPAPPKRIEPAPAPAPPKHIEQPPAIAAAKPPAPPPAPSSAEISSLSDYPELQEYLNMLETNPDNHLLRLSIARFGGQAGMSEIAMQHYRRLIKQNVLLDEIVDDLTDMIAETSDANLLRKLHRTLGDAYSRQGRFRDAMREYSWIPGQA</sequence>
<evidence type="ECO:0000256" key="4">
    <source>
        <dbReference type="SAM" id="MobiDB-lite"/>
    </source>
</evidence>
<dbReference type="PANTHER" id="PTHR45586:SF14">
    <property type="entry name" value="TETRATRICOPEPTIDE TPR_2 REPEAT PROTEIN"/>
    <property type="match status" value="1"/>
</dbReference>
<dbReference type="PANTHER" id="PTHR45586">
    <property type="entry name" value="TPR REPEAT-CONTAINING PROTEIN PA4667"/>
    <property type="match status" value="1"/>
</dbReference>
<dbReference type="InterPro" id="IPR007127">
    <property type="entry name" value="RNA_pol_sigma_70_r1_1"/>
</dbReference>
<organism evidence="6 7">
    <name type="scientific">Roseiflexus castenholzii (strain DSM 13941 / HLO8)</name>
    <dbReference type="NCBI Taxonomy" id="383372"/>
    <lineage>
        <taxon>Bacteria</taxon>
        <taxon>Bacillati</taxon>
        <taxon>Chloroflexota</taxon>
        <taxon>Chloroflexia</taxon>
        <taxon>Chloroflexales</taxon>
        <taxon>Roseiflexineae</taxon>
        <taxon>Roseiflexaceae</taxon>
        <taxon>Roseiflexus</taxon>
    </lineage>
</organism>
<feature type="region of interest" description="Disordered" evidence="4">
    <location>
        <begin position="556"/>
        <end position="605"/>
    </location>
</feature>
<dbReference type="InterPro" id="IPR011990">
    <property type="entry name" value="TPR-like_helical_dom_sf"/>
</dbReference>
<dbReference type="GO" id="GO:0016987">
    <property type="term" value="F:sigma factor activity"/>
    <property type="evidence" value="ECO:0007669"/>
    <property type="project" value="InterPro"/>
</dbReference>
<dbReference type="Pfam" id="PF03979">
    <property type="entry name" value="Sigma70_r1_1"/>
    <property type="match status" value="1"/>
</dbReference>
<keyword evidence="1" id="KW-0677">Repeat</keyword>
<feature type="compositionally biased region" description="Low complexity" evidence="4">
    <location>
        <begin position="1278"/>
        <end position="1289"/>
    </location>
</feature>
<feature type="compositionally biased region" description="Low complexity" evidence="4">
    <location>
        <begin position="474"/>
        <end position="485"/>
    </location>
</feature>
<dbReference type="eggNOG" id="COG0457">
    <property type="taxonomic scope" value="Bacteria"/>
</dbReference>
<reference evidence="6 7" key="1">
    <citation type="submission" date="2007-08" db="EMBL/GenBank/DDBJ databases">
        <title>Complete sequence of Roseiflexus castenholzii DSM 13941.</title>
        <authorList>
            <consortium name="US DOE Joint Genome Institute"/>
            <person name="Copeland A."/>
            <person name="Lucas S."/>
            <person name="Lapidus A."/>
            <person name="Barry K."/>
            <person name="Glavina del Rio T."/>
            <person name="Dalin E."/>
            <person name="Tice H."/>
            <person name="Pitluck S."/>
            <person name="Thompson L.S."/>
            <person name="Brettin T."/>
            <person name="Bruce D."/>
            <person name="Detter J.C."/>
            <person name="Han C."/>
            <person name="Tapia R."/>
            <person name="Schmutz J."/>
            <person name="Larimer F."/>
            <person name="Land M."/>
            <person name="Hauser L."/>
            <person name="Kyrpides N."/>
            <person name="Mikhailova N."/>
            <person name="Bryant D.A."/>
            <person name="Hanada S."/>
            <person name="Tsukatani Y."/>
            <person name="Richardson P."/>
        </authorList>
    </citation>
    <scope>NUCLEOTIDE SEQUENCE [LARGE SCALE GENOMIC DNA]</scope>
    <source>
        <strain evidence="7">DSM 13941 / HLO8</strain>
    </source>
</reference>
<protein>
    <submittedName>
        <fullName evidence="6">TPR repeat-containing protein</fullName>
    </submittedName>
</protein>
<dbReference type="HOGENOM" id="CLU_239187_0_0_0"/>
<dbReference type="SMART" id="SM00028">
    <property type="entry name" value="TPR"/>
    <property type="match status" value="3"/>
</dbReference>
<feature type="compositionally biased region" description="Low complexity" evidence="4">
    <location>
        <begin position="1171"/>
        <end position="1187"/>
    </location>
</feature>
<dbReference type="Proteomes" id="UP000000263">
    <property type="component" value="Chromosome"/>
</dbReference>
<dbReference type="GO" id="GO:0003677">
    <property type="term" value="F:DNA binding"/>
    <property type="evidence" value="ECO:0007669"/>
    <property type="project" value="InterPro"/>
</dbReference>
<feature type="compositionally biased region" description="Pro residues" evidence="4">
    <location>
        <begin position="1296"/>
        <end position="1312"/>
    </location>
</feature>
<dbReference type="Pfam" id="PF13432">
    <property type="entry name" value="TPR_16"/>
    <property type="match status" value="1"/>
</dbReference>
<evidence type="ECO:0000313" key="7">
    <source>
        <dbReference type="Proteomes" id="UP000000263"/>
    </source>
</evidence>
<dbReference type="Gene3D" id="1.10.220.120">
    <property type="entry name" value="Sigma-70 factor, region 1.1"/>
    <property type="match status" value="1"/>
</dbReference>
<feature type="region of interest" description="Disordered" evidence="4">
    <location>
        <begin position="471"/>
        <end position="493"/>
    </location>
</feature>
<feature type="repeat" description="TPR" evidence="3">
    <location>
        <begin position="40"/>
        <end position="73"/>
    </location>
</feature>
<keyword evidence="2 3" id="KW-0802">TPR repeat</keyword>
<feature type="region of interest" description="Disordered" evidence="4">
    <location>
        <begin position="439"/>
        <end position="458"/>
    </location>
</feature>
<dbReference type="InterPro" id="IPR019734">
    <property type="entry name" value="TPR_rpt"/>
</dbReference>
<evidence type="ECO:0000313" key="6">
    <source>
        <dbReference type="EMBL" id="ABU56171.1"/>
    </source>
</evidence>
<proteinExistence type="predicted"/>
<feature type="compositionally biased region" description="Low complexity" evidence="4">
    <location>
        <begin position="346"/>
        <end position="360"/>
    </location>
</feature>
<feature type="region of interest" description="Disordered" evidence="4">
    <location>
        <begin position="617"/>
        <end position="728"/>
    </location>
</feature>
<dbReference type="InterPro" id="IPR042189">
    <property type="entry name" value="RNA_pol_sigma_70_r1_1_sf"/>
</dbReference>
<feature type="compositionally biased region" description="Acidic residues" evidence="4">
    <location>
        <begin position="653"/>
        <end position="664"/>
    </location>
</feature>
<evidence type="ECO:0000256" key="3">
    <source>
        <dbReference type="PROSITE-ProRule" id="PRU00339"/>
    </source>
</evidence>
<dbReference type="Pfam" id="PF13424">
    <property type="entry name" value="TPR_12"/>
    <property type="match status" value="1"/>
</dbReference>
<feature type="region of interest" description="Disordered" evidence="4">
    <location>
        <begin position="1171"/>
        <end position="1193"/>
    </location>
</feature>
<dbReference type="EMBL" id="CP000804">
    <property type="protein sequence ID" value="ABU56171.1"/>
    <property type="molecule type" value="Genomic_DNA"/>
</dbReference>
<evidence type="ECO:0000259" key="5">
    <source>
        <dbReference type="Pfam" id="PF03979"/>
    </source>
</evidence>
<dbReference type="OrthoDB" id="137016at2"/>
<feature type="compositionally biased region" description="Polar residues" evidence="4">
    <location>
        <begin position="671"/>
        <end position="702"/>
    </location>
</feature>
<dbReference type="SUPFAM" id="SSF48452">
    <property type="entry name" value="TPR-like"/>
    <property type="match status" value="1"/>
</dbReference>
<dbReference type="eggNOG" id="COG3266">
    <property type="taxonomic scope" value="Bacteria"/>
</dbReference>
<feature type="region of interest" description="Disordered" evidence="4">
    <location>
        <begin position="762"/>
        <end position="791"/>
    </location>
</feature>
<dbReference type="PROSITE" id="PS50293">
    <property type="entry name" value="TPR_REGION"/>
    <property type="match status" value="1"/>
</dbReference>
<feature type="region of interest" description="Disordered" evidence="4">
    <location>
        <begin position="942"/>
        <end position="969"/>
    </location>
</feature>
<dbReference type="KEGG" id="rca:Rcas_0032"/>
<feature type="compositionally biased region" description="Pro residues" evidence="4">
    <location>
        <begin position="865"/>
        <end position="881"/>
    </location>
</feature>
<dbReference type="Gene3D" id="1.25.40.10">
    <property type="entry name" value="Tetratricopeptide repeat domain"/>
    <property type="match status" value="2"/>
</dbReference>
<feature type="compositionally biased region" description="Low complexity" evidence="4">
    <location>
        <begin position="439"/>
        <end position="448"/>
    </location>
</feature>
<name>A7NFE9_ROSCS</name>
<dbReference type="STRING" id="383372.Rcas_0032"/>
<feature type="compositionally biased region" description="Low complexity" evidence="4">
    <location>
        <begin position="851"/>
        <end position="864"/>
    </location>
</feature>
<feature type="region of interest" description="Disordered" evidence="4">
    <location>
        <begin position="346"/>
        <end position="372"/>
    </location>
</feature>
<keyword evidence="7" id="KW-1185">Reference proteome</keyword>
<gene>
    <name evidence="6" type="ordered locus">Rcas_0032</name>
</gene>
<evidence type="ECO:0000256" key="2">
    <source>
        <dbReference type="ARBA" id="ARBA00022803"/>
    </source>
</evidence>
<accession>A7NFE9</accession>
<feature type="repeat" description="TPR" evidence="3">
    <location>
        <begin position="74"/>
        <end position="107"/>
    </location>
</feature>
<feature type="region of interest" description="Disordered" evidence="4">
    <location>
        <begin position="830"/>
        <end position="887"/>
    </location>
</feature>
<feature type="domain" description="RNA polymerase sigma factor 70 region 1.1" evidence="5">
    <location>
        <begin position="1064"/>
        <end position="1127"/>
    </location>
</feature>
<feature type="region of interest" description="Disordered" evidence="4">
    <location>
        <begin position="1278"/>
        <end position="1340"/>
    </location>
</feature>